<protein>
    <recommendedName>
        <fullName evidence="4">VWFA domain-containing protein</fullName>
    </recommendedName>
</protein>
<organism evidence="2 3">
    <name type="scientific">Candidatus Yanofskybacteria bacterium RIFCSPHIGHO2_01_FULL_41_26</name>
    <dbReference type="NCBI Taxonomy" id="1802661"/>
    <lineage>
        <taxon>Bacteria</taxon>
        <taxon>Candidatus Yanofskyibacteriota</taxon>
    </lineage>
</organism>
<gene>
    <name evidence="2" type="ORF">A2649_00115</name>
</gene>
<evidence type="ECO:0000313" key="2">
    <source>
        <dbReference type="EMBL" id="OGM98590.1"/>
    </source>
</evidence>
<feature type="transmembrane region" description="Helical" evidence="1">
    <location>
        <begin position="29"/>
        <end position="51"/>
    </location>
</feature>
<evidence type="ECO:0000256" key="1">
    <source>
        <dbReference type="SAM" id="Phobius"/>
    </source>
</evidence>
<keyword evidence="1" id="KW-0812">Transmembrane</keyword>
<dbReference type="Proteomes" id="UP000176893">
    <property type="component" value="Unassembled WGS sequence"/>
</dbReference>
<dbReference type="Gene3D" id="3.40.50.410">
    <property type="entry name" value="von Willebrand factor, type A domain"/>
    <property type="match status" value="1"/>
</dbReference>
<name>A0A1F8ECT4_9BACT</name>
<dbReference type="EMBL" id="MGJB01000012">
    <property type="protein sequence ID" value="OGM98590.1"/>
    <property type="molecule type" value="Genomic_DNA"/>
</dbReference>
<evidence type="ECO:0000313" key="3">
    <source>
        <dbReference type="Proteomes" id="UP000176893"/>
    </source>
</evidence>
<comment type="caution">
    <text evidence="2">The sequence shown here is derived from an EMBL/GenBank/DDBJ whole genome shotgun (WGS) entry which is preliminary data.</text>
</comment>
<dbReference type="SUPFAM" id="SSF53300">
    <property type="entry name" value="vWA-like"/>
    <property type="match status" value="1"/>
</dbReference>
<reference evidence="2 3" key="1">
    <citation type="journal article" date="2016" name="Nat. Commun.">
        <title>Thousands of microbial genomes shed light on interconnected biogeochemical processes in an aquifer system.</title>
        <authorList>
            <person name="Anantharaman K."/>
            <person name="Brown C.T."/>
            <person name="Hug L.A."/>
            <person name="Sharon I."/>
            <person name="Castelle C.J."/>
            <person name="Probst A.J."/>
            <person name="Thomas B.C."/>
            <person name="Singh A."/>
            <person name="Wilkins M.J."/>
            <person name="Karaoz U."/>
            <person name="Brodie E.L."/>
            <person name="Williams K.H."/>
            <person name="Hubbard S.S."/>
            <person name="Banfield J.F."/>
        </authorList>
    </citation>
    <scope>NUCLEOTIDE SEQUENCE [LARGE SCALE GENOMIC DNA]</scope>
</reference>
<keyword evidence="1" id="KW-0472">Membrane</keyword>
<keyword evidence="1" id="KW-1133">Transmembrane helix</keyword>
<dbReference type="CDD" id="cd00198">
    <property type="entry name" value="vWFA"/>
    <property type="match status" value="1"/>
</dbReference>
<evidence type="ECO:0008006" key="4">
    <source>
        <dbReference type="Google" id="ProtNLM"/>
    </source>
</evidence>
<sequence length="383" mass="43848">MLNKANELIKLVKSGLVILRDTDFNQVQYLSLGPAIGAGLFLIVALLYKLLWGKNKFRRPYSGHAIPKKYWRSNTVKLICLVPKIFLAWAIFFLLLAVANPYLSKTKIDEHIESIEWIHLLDVSPSKGWPYENTNKSVAEITHKSFMKFLEMRKGQNDRCSLWYFAGAPTMVEDFITDDDIYMMQAEDMPYVVTDPGNALLPENDPNNAQLHIVAPRDRIKMVMNGGGTDLVAALNAVIKHFDVSSDKKIKQRILFIETDMAIDADPEIQLKELKKRKINVYILHTKPNEDGEKRAGNGNKLLSAVNFQQQIERYGFKFYSVYDSKSLGRAYRDIDKLEKSPTKITRHLLRIFIYQRPLLLSVVILFLAVGTGLIVERWGEDP</sequence>
<dbReference type="STRING" id="1802661.A2649_00115"/>
<accession>A0A1F8ECT4</accession>
<dbReference type="AlphaFoldDB" id="A0A1F8ECT4"/>
<feature type="transmembrane region" description="Helical" evidence="1">
    <location>
        <begin position="78"/>
        <end position="99"/>
    </location>
</feature>
<dbReference type="InterPro" id="IPR036465">
    <property type="entry name" value="vWFA_dom_sf"/>
</dbReference>
<proteinExistence type="predicted"/>
<feature type="transmembrane region" description="Helical" evidence="1">
    <location>
        <begin position="359"/>
        <end position="376"/>
    </location>
</feature>